<dbReference type="KEGG" id="pavi:110763841"/>
<gene>
    <name evidence="3" type="primary">LOC110763841</name>
</gene>
<accession>A0A6P5T5I3</accession>
<keyword evidence="1" id="KW-0175">Coiled coil</keyword>
<feature type="coiled-coil region" evidence="1">
    <location>
        <begin position="464"/>
        <end position="530"/>
    </location>
</feature>
<name>A0A6P5T5I3_PRUAV</name>
<keyword evidence="2" id="KW-1185">Reference proteome</keyword>
<dbReference type="RefSeq" id="XP_021822416.1">
    <property type="nucleotide sequence ID" value="XM_021966724.1"/>
</dbReference>
<sequence>MTFLTLTPWLRCNVYDEDGRVWYEECVSARFIRPVEEAVRGALKNAKWDPLPPKTGKGKKATAVPLRPSAPVATVSKATAPPLARETVMTSAATPTSRATTAAGARKTLAHRIMPSFPPARPIAAVAPGRKRGREAASAEVMVTEGTPVERVAAEGEVVAEETAAAEAMVGEAAAAEVVVEEAATAKVAGTLDADATAAEVPATEAATADTLDSEDITVEIARAALVAPPPVVSAVPTSSVTASIEIPPVIPRRPSGIVIRSPPKSSLPSSPALIISSSQLVPAVVSMPLVLTSHESTVVTELVVVEATATGVPSPPPVSSTVLTEVAVAEVLAAPSFAEEPASSDDLAELYASLYEEGSSSASAPLDEDSRAIVERLREFLFFGVHQMTTVKAFMEFRSCLDATMALGLLNSAQLDELHARLAEGEEMIGRYAEATMRMAKGCSLEQELAVIKEQVRPAMAQLKENDLVVQRENEELAQVEAQIAKLQVRRALILQRRDGAVAVGAELKSSAKQILKAATEKKKALAERKLIRATW</sequence>
<evidence type="ECO:0000256" key="1">
    <source>
        <dbReference type="SAM" id="Coils"/>
    </source>
</evidence>
<reference evidence="3" key="1">
    <citation type="submission" date="2025-08" db="UniProtKB">
        <authorList>
            <consortium name="RefSeq"/>
        </authorList>
    </citation>
    <scope>IDENTIFICATION</scope>
</reference>
<proteinExistence type="predicted"/>
<organism evidence="2 3">
    <name type="scientific">Prunus avium</name>
    <name type="common">Cherry</name>
    <name type="synonym">Cerasus avium</name>
    <dbReference type="NCBI Taxonomy" id="42229"/>
    <lineage>
        <taxon>Eukaryota</taxon>
        <taxon>Viridiplantae</taxon>
        <taxon>Streptophyta</taxon>
        <taxon>Embryophyta</taxon>
        <taxon>Tracheophyta</taxon>
        <taxon>Spermatophyta</taxon>
        <taxon>Magnoliopsida</taxon>
        <taxon>eudicotyledons</taxon>
        <taxon>Gunneridae</taxon>
        <taxon>Pentapetalae</taxon>
        <taxon>rosids</taxon>
        <taxon>fabids</taxon>
        <taxon>Rosales</taxon>
        <taxon>Rosaceae</taxon>
        <taxon>Amygdaloideae</taxon>
        <taxon>Amygdaleae</taxon>
        <taxon>Prunus</taxon>
    </lineage>
</organism>
<evidence type="ECO:0000313" key="3">
    <source>
        <dbReference type="RefSeq" id="XP_021822416.1"/>
    </source>
</evidence>
<dbReference type="Proteomes" id="UP000515124">
    <property type="component" value="Unplaced"/>
</dbReference>
<dbReference type="AlphaFoldDB" id="A0A6P5T5I3"/>
<evidence type="ECO:0000313" key="2">
    <source>
        <dbReference type="Proteomes" id="UP000515124"/>
    </source>
</evidence>
<dbReference type="GeneID" id="110763841"/>
<protein>
    <submittedName>
        <fullName evidence="3">Uncharacterized protein LOC110763841</fullName>
    </submittedName>
</protein>